<keyword evidence="4" id="KW-1185">Reference proteome</keyword>
<dbReference type="InterPro" id="IPR001810">
    <property type="entry name" value="F-box_dom"/>
</dbReference>
<sequence length="474" mass="55205">MTNRRAQLFRLEPPSTLAMPTADTSTNSHAHSSAVHDKTANAGSEFEDDEEEEDKRPRKRVKRTKSPAKRSARKGKSKIPEQFRKVRGKTGLLEKLAKDVPLDVILEIFCYLDPGDLLRLARTTRDLRGTLMSKSSETVWRTAREGVEGIPPLPKDLNEPQYAHLLYESYYLWTQALRYRILVFPHKVLQEIFVARDSSSDFYWSLPSRLETVPHVIPVIFKRGPKGQWDGYLAHHPPTTKRYVAEFEDLATSEEQEKWIVYQDHERRMQTHNNLCQAWLKTKLGERGKELQDIRNQRKAAYASLLKVVYTSFTNGDDTYSILERLGDIGWREEAELIIGRRGHEDEFSDHKLVRQSKKLTNHGWNSIKDELVRWLEEQKTRRIGRERQETVSSRYQLLTEQIKSVKATRDLREPFPGVSEVLNHKILEDIVWETPIDEDITPDAMKAKLDEHLPEIVEQWRSAKVQEKMAAFL</sequence>
<reference evidence="3 4" key="1">
    <citation type="journal article" date="2020" name="ISME J.">
        <title>Uncovering the hidden diversity of litter-decomposition mechanisms in mushroom-forming fungi.</title>
        <authorList>
            <person name="Floudas D."/>
            <person name="Bentzer J."/>
            <person name="Ahren D."/>
            <person name="Johansson T."/>
            <person name="Persson P."/>
            <person name="Tunlid A."/>
        </authorList>
    </citation>
    <scope>NUCLEOTIDE SEQUENCE [LARGE SCALE GENOMIC DNA]</scope>
    <source>
        <strain evidence="3 4">CBS 406.79</strain>
    </source>
</reference>
<dbReference type="SUPFAM" id="SSF81383">
    <property type="entry name" value="F-box domain"/>
    <property type="match status" value="1"/>
</dbReference>
<comment type="caution">
    <text evidence="3">The sequence shown here is derived from an EMBL/GenBank/DDBJ whole genome shotgun (WGS) entry which is preliminary data.</text>
</comment>
<dbReference type="InterPro" id="IPR036047">
    <property type="entry name" value="F-box-like_dom_sf"/>
</dbReference>
<evidence type="ECO:0000313" key="4">
    <source>
        <dbReference type="Proteomes" id="UP000518752"/>
    </source>
</evidence>
<name>A0A8H5H853_9AGAR</name>
<feature type="compositionally biased region" description="Basic residues" evidence="1">
    <location>
        <begin position="57"/>
        <end position="77"/>
    </location>
</feature>
<evidence type="ECO:0000259" key="2">
    <source>
        <dbReference type="PROSITE" id="PS50181"/>
    </source>
</evidence>
<dbReference type="PROSITE" id="PS50181">
    <property type="entry name" value="FBOX"/>
    <property type="match status" value="1"/>
</dbReference>
<feature type="compositionally biased region" description="Polar residues" evidence="1">
    <location>
        <begin position="22"/>
        <end position="31"/>
    </location>
</feature>
<dbReference type="AlphaFoldDB" id="A0A8H5H853"/>
<protein>
    <recommendedName>
        <fullName evidence="2">F-box domain-containing protein</fullName>
    </recommendedName>
</protein>
<feature type="region of interest" description="Disordered" evidence="1">
    <location>
        <begin position="1"/>
        <end position="81"/>
    </location>
</feature>
<evidence type="ECO:0000313" key="3">
    <source>
        <dbReference type="EMBL" id="KAF5378386.1"/>
    </source>
</evidence>
<dbReference type="OrthoDB" id="2322499at2759"/>
<organism evidence="3 4">
    <name type="scientific">Collybiopsis confluens</name>
    <dbReference type="NCBI Taxonomy" id="2823264"/>
    <lineage>
        <taxon>Eukaryota</taxon>
        <taxon>Fungi</taxon>
        <taxon>Dikarya</taxon>
        <taxon>Basidiomycota</taxon>
        <taxon>Agaricomycotina</taxon>
        <taxon>Agaricomycetes</taxon>
        <taxon>Agaricomycetidae</taxon>
        <taxon>Agaricales</taxon>
        <taxon>Marasmiineae</taxon>
        <taxon>Omphalotaceae</taxon>
        <taxon>Collybiopsis</taxon>
    </lineage>
</organism>
<gene>
    <name evidence="3" type="ORF">D9757_010860</name>
</gene>
<dbReference type="EMBL" id="JAACJN010000077">
    <property type="protein sequence ID" value="KAF5378386.1"/>
    <property type="molecule type" value="Genomic_DNA"/>
</dbReference>
<dbReference type="Proteomes" id="UP000518752">
    <property type="component" value="Unassembled WGS sequence"/>
</dbReference>
<feature type="domain" description="F-box" evidence="2">
    <location>
        <begin position="94"/>
        <end position="143"/>
    </location>
</feature>
<proteinExistence type="predicted"/>
<accession>A0A8H5H853</accession>
<dbReference type="Pfam" id="PF00646">
    <property type="entry name" value="F-box"/>
    <property type="match status" value="1"/>
</dbReference>
<evidence type="ECO:0000256" key="1">
    <source>
        <dbReference type="SAM" id="MobiDB-lite"/>
    </source>
</evidence>